<evidence type="ECO:0000313" key="1">
    <source>
        <dbReference type="EMBL" id="SDH48109.1"/>
    </source>
</evidence>
<dbReference type="Proteomes" id="UP000182894">
    <property type="component" value="Unassembled WGS sequence"/>
</dbReference>
<gene>
    <name evidence="1" type="ORF">SAMN05216605_106324</name>
</gene>
<organism evidence="1 2">
    <name type="scientific">Pseudomonas abietaniphila</name>
    <dbReference type="NCBI Taxonomy" id="89065"/>
    <lineage>
        <taxon>Bacteria</taxon>
        <taxon>Pseudomonadati</taxon>
        <taxon>Pseudomonadota</taxon>
        <taxon>Gammaproteobacteria</taxon>
        <taxon>Pseudomonadales</taxon>
        <taxon>Pseudomonadaceae</taxon>
        <taxon>Pseudomonas</taxon>
    </lineage>
</organism>
<evidence type="ECO:0000313" key="2">
    <source>
        <dbReference type="Proteomes" id="UP000182894"/>
    </source>
</evidence>
<accession>A0A1G8CSF9</accession>
<name>A0A1G8CSF9_9PSED</name>
<proteinExistence type="predicted"/>
<dbReference type="AlphaFoldDB" id="A0A1G8CSF9"/>
<reference evidence="2" key="1">
    <citation type="submission" date="2016-10" db="EMBL/GenBank/DDBJ databases">
        <authorList>
            <person name="Varghese N."/>
            <person name="Submissions S."/>
        </authorList>
    </citation>
    <scope>NUCLEOTIDE SEQUENCE [LARGE SCALE GENOMIC DNA]</scope>
    <source>
        <strain evidence="2">ATCC 700689</strain>
    </source>
</reference>
<dbReference type="EMBL" id="FNCO01000006">
    <property type="protein sequence ID" value="SDH48109.1"/>
    <property type="molecule type" value="Genomic_DNA"/>
</dbReference>
<sequence>MSHAKHVTENKRLNLKDIYLWSDAGRHFRVRDAEWGGEFRSEIRMVVGLAHQTVGARLPAIVAARSHICAVRPIFRGQARSYKGLRSLMQLQ</sequence>
<keyword evidence="2" id="KW-1185">Reference proteome</keyword>
<protein>
    <submittedName>
        <fullName evidence="1">Uncharacterized protein</fullName>
    </submittedName>
</protein>